<dbReference type="InterPro" id="IPR036796">
    <property type="entry name" value="Ribosomal_uL11_N_sf"/>
</dbReference>
<reference evidence="10" key="1">
    <citation type="submission" date="2020-11" db="EMBL/GenBank/DDBJ databases">
        <authorList>
            <person name="Tran Van P."/>
        </authorList>
    </citation>
    <scope>NUCLEOTIDE SEQUENCE</scope>
</reference>
<evidence type="ECO:0000256" key="7">
    <source>
        <dbReference type="RuleBase" id="RU003978"/>
    </source>
</evidence>
<dbReference type="CDD" id="cd00349">
    <property type="entry name" value="Ribosomal_L11"/>
    <property type="match status" value="1"/>
</dbReference>
<gene>
    <name evidence="10" type="ORF">CTOB1V02_LOCUS8484</name>
</gene>
<organism evidence="10">
    <name type="scientific">Cyprideis torosa</name>
    <dbReference type="NCBI Taxonomy" id="163714"/>
    <lineage>
        <taxon>Eukaryota</taxon>
        <taxon>Metazoa</taxon>
        <taxon>Ecdysozoa</taxon>
        <taxon>Arthropoda</taxon>
        <taxon>Crustacea</taxon>
        <taxon>Oligostraca</taxon>
        <taxon>Ostracoda</taxon>
        <taxon>Podocopa</taxon>
        <taxon>Podocopida</taxon>
        <taxon>Cytherocopina</taxon>
        <taxon>Cytheroidea</taxon>
        <taxon>Cytherideidae</taxon>
        <taxon>Cyprideis</taxon>
    </lineage>
</organism>
<dbReference type="EMBL" id="OB662834">
    <property type="protein sequence ID" value="CAD7230626.1"/>
    <property type="molecule type" value="Genomic_DNA"/>
</dbReference>
<comment type="subunit">
    <text evidence="4">Component of the mitochondrial ribosome large subunit (39S) which comprises a 16S rRNA and about 50 distinct proteins.</text>
</comment>
<dbReference type="PANTHER" id="PTHR11661:SF1">
    <property type="entry name" value="LARGE RIBOSOMAL SUBUNIT PROTEIN UL11M"/>
    <property type="match status" value="1"/>
</dbReference>
<feature type="domain" description="Large ribosomal subunit protein uL11 N-terminal" evidence="9">
    <location>
        <begin position="2"/>
        <end position="55"/>
    </location>
</feature>
<dbReference type="Gene3D" id="3.30.1550.10">
    <property type="entry name" value="Ribosomal protein L11/L12, N-terminal domain"/>
    <property type="match status" value="1"/>
</dbReference>
<dbReference type="PANTHER" id="PTHR11661">
    <property type="entry name" value="60S RIBOSOMAL PROTEIN L12"/>
    <property type="match status" value="1"/>
</dbReference>
<dbReference type="GO" id="GO:0006412">
    <property type="term" value="P:translation"/>
    <property type="evidence" value="ECO:0007669"/>
    <property type="project" value="InterPro"/>
</dbReference>
<evidence type="ECO:0000256" key="5">
    <source>
        <dbReference type="ARBA" id="ARBA00040104"/>
    </source>
</evidence>
<comment type="similarity">
    <text evidence="1 7">Belongs to the universal ribosomal protein uL11 family.</text>
</comment>
<dbReference type="SUPFAM" id="SSF54747">
    <property type="entry name" value="Ribosomal L11/L12e N-terminal domain"/>
    <property type="match status" value="1"/>
</dbReference>
<dbReference type="SUPFAM" id="SSF46906">
    <property type="entry name" value="Ribosomal protein L11, C-terminal domain"/>
    <property type="match status" value="1"/>
</dbReference>
<dbReference type="InterPro" id="IPR020784">
    <property type="entry name" value="Ribosomal_uL11_N"/>
</dbReference>
<dbReference type="SMART" id="SM00649">
    <property type="entry name" value="RL11"/>
    <property type="match status" value="1"/>
</dbReference>
<evidence type="ECO:0000259" key="8">
    <source>
        <dbReference type="Pfam" id="PF00298"/>
    </source>
</evidence>
<feature type="domain" description="Large ribosomal subunit protein uL11 C-terminal" evidence="8">
    <location>
        <begin position="66"/>
        <end position="136"/>
    </location>
</feature>
<evidence type="ECO:0000256" key="3">
    <source>
        <dbReference type="ARBA" id="ARBA00023274"/>
    </source>
</evidence>
<accession>A0A7R8WFB9</accession>
<dbReference type="GO" id="GO:0005762">
    <property type="term" value="C:mitochondrial large ribosomal subunit"/>
    <property type="evidence" value="ECO:0007669"/>
    <property type="project" value="TreeGrafter"/>
</dbReference>
<dbReference type="Pfam" id="PF03946">
    <property type="entry name" value="Ribosomal_L11_N"/>
    <property type="match status" value="1"/>
</dbReference>
<dbReference type="OrthoDB" id="1091498at2759"/>
<dbReference type="Pfam" id="PF00298">
    <property type="entry name" value="Ribosomal_L11"/>
    <property type="match status" value="1"/>
</dbReference>
<dbReference type="InterPro" id="IPR000911">
    <property type="entry name" value="Ribosomal_uL11"/>
</dbReference>
<evidence type="ECO:0000313" key="10">
    <source>
        <dbReference type="EMBL" id="CAD7230626.1"/>
    </source>
</evidence>
<keyword evidence="3 7" id="KW-0687">Ribonucleoprotein</keyword>
<dbReference type="GO" id="GO:0003735">
    <property type="term" value="F:structural constituent of ribosome"/>
    <property type="evidence" value="ECO:0007669"/>
    <property type="project" value="InterPro"/>
</dbReference>
<proteinExistence type="inferred from homology"/>
<evidence type="ECO:0000256" key="6">
    <source>
        <dbReference type="ARBA" id="ARBA00041455"/>
    </source>
</evidence>
<dbReference type="GO" id="GO:0070180">
    <property type="term" value="F:large ribosomal subunit rRNA binding"/>
    <property type="evidence" value="ECO:0007669"/>
    <property type="project" value="TreeGrafter"/>
</dbReference>
<dbReference type="Gene3D" id="1.10.10.250">
    <property type="entry name" value="Ribosomal protein L11, C-terminal domain"/>
    <property type="match status" value="1"/>
</dbReference>
<dbReference type="InterPro" id="IPR020783">
    <property type="entry name" value="Ribosomal_uL11_C"/>
</dbReference>
<name>A0A7R8WFB9_9CRUS</name>
<evidence type="ECO:0000259" key="9">
    <source>
        <dbReference type="Pfam" id="PF03946"/>
    </source>
</evidence>
<dbReference type="HAMAP" id="MF_00736">
    <property type="entry name" value="Ribosomal_uL11"/>
    <property type="match status" value="1"/>
</dbReference>
<dbReference type="InterPro" id="IPR036769">
    <property type="entry name" value="Ribosomal_uL11_C_sf"/>
</dbReference>
<dbReference type="AlphaFoldDB" id="A0A7R8WFB9"/>
<evidence type="ECO:0000256" key="4">
    <source>
        <dbReference type="ARBA" id="ARBA00038782"/>
    </source>
</evidence>
<keyword evidence="2 7" id="KW-0689">Ribosomal protein</keyword>
<evidence type="ECO:0000256" key="2">
    <source>
        <dbReference type="ARBA" id="ARBA00022980"/>
    </source>
</evidence>
<sequence>MRTNVPARLASAAPPLGSMLGQRGINVVQWCKEFNERTKGYKEGVPIPTRTTITPEGGFNLVLWSPFRTWMLMQAAGLNRGAMYAFAGEVVGKITLKHIYEIACIKKEADPINEIVSLQDICQELIDEARTCGIQVVRGPIDPEEYRQFQKEVDERVEQQLLEIKAIREEKMLKA</sequence>
<protein>
    <recommendedName>
        <fullName evidence="5">Large ribosomal subunit protein uL11m</fullName>
    </recommendedName>
    <alternativeName>
        <fullName evidence="6">39S ribosomal protein L11, mitochondrial</fullName>
    </alternativeName>
</protein>
<evidence type="ECO:0000256" key="1">
    <source>
        <dbReference type="ARBA" id="ARBA00010537"/>
    </source>
</evidence>